<organism evidence="2 3">
    <name type="scientific">Modestobacter caceresii</name>
    <dbReference type="NCBI Taxonomy" id="1522368"/>
    <lineage>
        <taxon>Bacteria</taxon>
        <taxon>Bacillati</taxon>
        <taxon>Actinomycetota</taxon>
        <taxon>Actinomycetes</taxon>
        <taxon>Geodermatophilales</taxon>
        <taxon>Geodermatophilaceae</taxon>
        <taxon>Modestobacter</taxon>
    </lineage>
</organism>
<gene>
    <name evidence="2" type="ORF">IN07_16640</name>
</gene>
<dbReference type="Pfam" id="PF09407">
    <property type="entry name" value="AbiEi_1"/>
    <property type="match status" value="1"/>
</dbReference>
<dbReference type="InterPro" id="IPR018547">
    <property type="entry name" value="AbiEi_C"/>
</dbReference>
<proteinExistence type="predicted"/>
<dbReference type="EMBL" id="JPMX01000076">
    <property type="protein sequence ID" value="KGH45516.1"/>
    <property type="molecule type" value="Genomic_DNA"/>
</dbReference>
<evidence type="ECO:0000259" key="1">
    <source>
        <dbReference type="Pfam" id="PF09407"/>
    </source>
</evidence>
<dbReference type="OrthoDB" id="5055735at2"/>
<evidence type="ECO:0000313" key="2">
    <source>
        <dbReference type="EMBL" id="KGH45516.1"/>
    </source>
</evidence>
<comment type="caution">
    <text evidence="2">The sequence shown here is derived from an EMBL/GenBank/DDBJ whole genome shotgun (WGS) entry which is preliminary data.</text>
</comment>
<dbReference type="Proteomes" id="UP000029713">
    <property type="component" value="Unassembled WGS sequence"/>
</dbReference>
<keyword evidence="3" id="KW-1185">Reference proteome</keyword>
<reference evidence="2 3" key="1">
    <citation type="submission" date="2014-07" db="EMBL/GenBank/DDBJ databases">
        <title>Biosystematic studies on Modestobacter strains isolated from extreme hyper-arid desert soil and from historic building.</title>
        <authorList>
            <person name="Bukarasam K."/>
            <person name="Bull A."/>
            <person name="Girard G."/>
            <person name="van Wezel G."/>
            <person name="Goodfellow M."/>
        </authorList>
    </citation>
    <scope>NUCLEOTIDE SEQUENCE [LARGE SCALE GENOMIC DNA]</scope>
    <source>
        <strain evidence="2 3">KNN45-2b</strain>
    </source>
</reference>
<dbReference type="AlphaFoldDB" id="A0A098Y721"/>
<name>A0A098Y721_9ACTN</name>
<evidence type="ECO:0000313" key="3">
    <source>
        <dbReference type="Proteomes" id="UP000029713"/>
    </source>
</evidence>
<sequence>MTRAPLRTVRPRDLAAVYTQPNVQLTRLTRQGRVRKLAAGLYYALPDDRDAAWLPTLEAVAAGAATALYGDRVPVLMHLTAARLHGALPRAITQAVVAVPTQHRALRVLDRPAGLITFVTRDVETLDAVLVRTDLGPALMTTPEQTVLDLMKRPTLGGMTGEVRDAVRTLLPRCTPGRLDELARDQRMVATLARLRAEHP</sequence>
<accession>A0A098Y721</accession>
<protein>
    <recommendedName>
        <fullName evidence="1">AbiEi antitoxin C-terminal domain-containing protein</fullName>
    </recommendedName>
</protein>
<feature type="domain" description="AbiEi antitoxin C-terminal" evidence="1">
    <location>
        <begin position="78"/>
        <end position="196"/>
    </location>
</feature>